<dbReference type="PROSITE" id="PS50932">
    <property type="entry name" value="HTH_LACI_2"/>
    <property type="match status" value="1"/>
</dbReference>
<dbReference type="SUPFAM" id="SSF47413">
    <property type="entry name" value="lambda repressor-like DNA-binding domains"/>
    <property type="match status" value="1"/>
</dbReference>
<dbReference type="InterPro" id="IPR028082">
    <property type="entry name" value="Peripla_BP_I"/>
</dbReference>
<dbReference type="GO" id="GO:0003700">
    <property type="term" value="F:DNA-binding transcription factor activity"/>
    <property type="evidence" value="ECO:0007669"/>
    <property type="project" value="TreeGrafter"/>
</dbReference>
<dbReference type="InterPro" id="IPR000843">
    <property type="entry name" value="HTH_LacI"/>
</dbReference>
<dbReference type="STRING" id="335973.SAMN04488693_10386"/>
<name>A0A1G8FJN4_9MICC</name>
<evidence type="ECO:0000313" key="6">
    <source>
        <dbReference type="Proteomes" id="UP000199258"/>
    </source>
</evidence>
<evidence type="ECO:0000256" key="2">
    <source>
        <dbReference type="ARBA" id="ARBA00023125"/>
    </source>
</evidence>
<dbReference type="SMART" id="SM00354">
    <property type="entry name" value="HTH_LACI"/>
    <property type="match status" value="1"/>
</dbReference>
<dbReference type="Pfam" id="PF13377">
    <property type="entry name" value="Peripla_BP_3"/>
    <property type="match status" value="1"/>
</dbReference>
<accession>A0A1G8FJN4</accession>
<dbReference type="SUPFAM" id="SSF53822">
    <property type="entry name" value="Periplasmic binding protein-like I"/>
    <property type="match status" value="1"/>
</dbReference>
<dbReference type="GO" id="GO:0000976">
    <property type="term" value="F:transcription cis-regulatory region binding"/>
    <property type="evidence" value="ECO:0007669"/>
    <property type="project" value="TreeGrafter"/>
</dbReference>
<evidence type="ECO:0000256" key="1">
    <source>
        <dbReference type="ARBA" id="ARBA00023015"/>
    </source>
</evidence>
<keyword evidence="3" id="KW-0804">Transcription</keyword>
<proteinExistence type="predicted"/>
<organism evidence="5 6">
    <name type="scientific">Arthrobacter subterraneus</name>
    <dbReference type="NCBI Taxonomy" id="335973"/>
    <lineage>
        <taxon>Bacteria</taxon>
        <taxon>Bacillati</taxon>
        <taxon>Actinomycetota</taxon>
        <taxon>Actinomycetes</taxon>
        <taxon>Micrococcales</taxon>
        <taxon>Micrococcaceae</taxon>
        <taxon>Arthrobacter</taxon>
    </lineage>
</organism>
<evidence type="ECO:0000256" key="3">
    <source>
        <dbReference type="ARBA" id="ARBA00023163"/>
    </source>
</evidence>
<protein>
    <submittedName>
        <fullName evidence="5">DNA-binding transcriptional regulator, LacI/PurR family</fullName>
    </submittedName>
</protein>
<dbReference type="InterPro" id="IPR046335">
    <property type="entry name" value="LacI/GalR-like_sensor"/>
</dbReference>
<dbReference type="Proteomes" id="UP000199258">
    <property type="component" value="Unassembled WGS sequence"/>
</dbReference>
<dbReference type="Gene3D" id="3.40.50.2300">
    <property type="match status" value="2"/>
</dbReference>
<dbReference type="RefSeq" id="WP_090584967.1">
    <property type="nucleotide sequence ID" value="NZ_FNDT01000003.1"/>
</dbReference>
<evidence type="ECO:0000313" key="5">
    <source>
        <dbReference type="EMBL" id="SDH82337.1"/>
    </source>
</evidence>
<reference evidence="5 6" key="1">
    <citation type="submission" date="2016-10" db="EMBL/GenBank/DDBJ databases">
        <authorList>
            <person name="de Groot N.N."/>
        </authorList>
    </citation>
    <scope>NUCLEOTIDE SEQUENCE [LARGE SCALE GENOMIC DNA]</scope>
    <source>
        <strain evidence="5 6">NP_1H</strain>
    </source>
</reference>
<dbReference type="PANTHER" id="PTHR30146">
    <property type="entry name" value="LACI-RELATED TRANSCRIPTIONAL REPRESSOR"/>
    <property type="match status" value="1"/>
</dbReference>
<evidence type="ECO:0000259" key="4">
    <source>
        <dbReference type="PROSITE" id="PS50932"/>
    </source>
</evidence>
<dbReference type="AlphaFoldDB" id="A0A1G8FJN4"/>
<dbReference type="PANTHER" id="PTHR30146:SF138">
    <property type="entry name" value="TRANSCRIPTIONAL REGULATORY PROTEIN"/>
    <property type="match status" value="1"/>
</dbReference>
<sequence>MTEPKRPTLRDIAQAAGLSKAATSYALRGLRGSDRTVARVQAIARDMGWSADPAARALAGGRSGNVAIIGSLGDLWRQGLAVMLSEALHQEGLFSAITDVDTSPVRERDALRSLPARRVDAAIVFPVDPSAPYWAEVPERIRLVSLGDALPHRPVARTVLFDNETGISTALNHLAGLGHRSVGLLAPSLPSTPGRPAQLLVEKLGAELGLDVVVGPSASSVAGAAEAAAILLALPARPTALLCLSDTLAFGAYRAARNRGLSIPGDVSILGFDDSELAPLVSPELTTFGWDETAIVAAAIDSVVKDEAPASVAIHPEFLVRTSTGPCSAPPATP</sequence>
<keyword evidence="6" id="KW-1185">Reference proteome</keyword>
<dbReference type="Gene3D" id="1.10.260.40">
    <property type="entry name" value="lambda repressor-like DNA-binding domains"/>
    <property type="match status" value="1"/>
</dbReference>
<feature type="domain" description="HTH lacI-type" evidence="4">
    <location>
        <begin position="7"/>
        <end position="60"/>
    </location>
</feature>
<dbReference type="CDD" id="cd06267">
    <property type="entry name" value="PBP1_LacI_sugar_binding-like"/>
    <property type="match status" value="1"/>
</dbReference>
<dbReference type="InterPro" id="IPR010982">
    <property type="entry name" value="Lambda_DNA-bd_dom_sf"/>
</dbReference>
<gene>
    <name evidence="5" type="ORF">SAMN04488693_10386</name>
</gene>
<dbReference type="EMBL" id="FNDT01000003">
    <property type="protein sequence ID" value="SDH82337.1"/>
    <property type="molecule type" value="Genomic_DNA"/>
</dbReference>
<dbReference type="OrthoDB" id="3510266at2"/>
<keyword evidence="2 5" id="KW-0238">DNA-binding</keyword>
<keyword evidence="1" id="KW-0805">Transcription regulation</keyword>